<feature type="domain" description="Follistatin-like" evidence="1">
    <location>
        <begin position="183"/>
        <end position="203"/>
    </location>
</feature>
<name>A0A1B6LSX4_9HEMI</name>
<feature type="domain" description="Follistatin-like" evidence="1">
    <location>
        <begin position="161"/>
        <end position="179"/>
    </location>
</feature>
<gene>
    <name evidence="2" type="ORF">g.34738</name>
</gene>
<organism evidence="2">
    <name type="scientific">Graphocephala atropunctata</name>
    <dbReference type="NCBI Taxonomy" id="36148"/>
    <lineage>
        <taxon>Eukaryota</taxon>
        <taxon>Metazoa</taxon>
        <taxon>Ecdysozoa</taxon>
        <taxon>Arthropoda</taxon>
        <taxon>Hexapoda</taxon>
        <taxon>Insecta</taxon>
        <taxon>Pterygota</taxon>
        <taxon>Neoptera</taxon>
        <taxon>Paraneoptera</taxon>
        <taxon>Hemiptera</taxon>
        <taxon>Auchenorrhyncha</taxon>
        <taxon>Membracoidea</taxon>
        <taxon>Cicadellidae</taxon>
        <taxon>Cicadellinae</taxon>
        <taxon>Cicadellini</taxon>
        <taxon>Graphocephala</taxon>
    </lineage>
</organism>
<feature type="non-terminal residue" evidence="2">
    <location>
        <position position="1"/>
    </location>
</feature>
<proteinExistence type="predicted"/>
<feature type="domain" description="Follistatin-like" evidence="1">
    <location>
        <begin position="67"/>
        <end position="87"/>
    </location>
</feature>
<evidence type="ECO:0000259" key="1">
    <source>
        <dbReference type="SMART" id="SM00274"/>
    </source>
</evidence>
<feature type="domain" description="Follistatin-like" evidence="1">
    <location>
        <begin position="125"/>
        <end position="145"/>
    </location>
</feature>
<dbReference type="SMART" id="SM00274">
    <property type="entry name" value="FOLN"/>
    <property type="match status" value="7"/>
</dbReference>
<sequence length="415" mass="45395">DGKCYPIPTCEGFECHSGEECYLEEIECYDSSCPPPKPSCRPILTCSMIKCPIGTMCADNQCIPALTCDNIKCGDGEECYLKEPECDDVPYTPPKPTCRPVLTCAMIKCPMGTMCVDNQCIPALTCDNIKCGDGEECYLKEPECDDVPYTPPKPTCRPVLTCAMIKCPMGTTCVDNQCIPALTCDNIKCGDGEECYLKEPECDDVPYTPPKPTCRPVLTCATILCIDGYICRDKHCIPDPCRNYSCPSGEECYLEEVQCLVSPCSPLPSCRLKCTTELCEEGYVYLDGSCVLISSCDDVKCASGQECYLEEYPCLVPPCPLMPTCKPNKCSLVHCPPETICVDGQCVTKATCDGFECSKDEQCYLREVVCEQGPCPPEPYCKPTTCTYSSNCISGEVCLDGYCVTEPTCKGFPCP</sequence>
<accession>A0A1B6LSX4</accession>
<dbReference type="AlphaFoldDB" id="A0A1B6LSX4"/>
<dbReference type="InterPro" id="IPR003645">
    <property type="entry name" value="Fol_N"/>
</dbReference>
<protein>
    <recommendedName>
        <fullName evidence="1">Follistatin-like domain-containing protein</fullName>
    </recommendedName>
</protein>
<feature type="domain" description="Follistatin-like" evidence="1">
    <location>
        <begin position="219"/>
        <end position="237"/>
    </location>
</feature>
<evidence type="ECO:0000313" key="2">
    <source>
        <dbReference type="EMBL" id="JAT26811.1"/>
    </source>
</evidence>
<feature type="non-terminal residue" evidence="2">
    <location>
        <position position="415"/>
    </location>
</feature>
<feature type="domain" description="Follistatin-like" evidence="1">
    <location>
        <begin position="295"/>
        <end position="320"/>
    </location>
</feature>
<reference evidence="2" key="1">
    <citation type="submission" date="2015-11" db="EMBL/GenBank/DDBJ databases">
        <title>De novo transcriptome assembly of four potential Pierce s Disease insect vectors from Arizona vineyards.</title>
        <authorList>
            <person name="Tassone E.E."/>
        </authorList>
    </citation>
    <scope>NUCLEOTIDE SEQUENCE</scope>
</reference>
<dbReference type="EMBL" id="GEBQ01013166">
    <property type="protein sequence ID" value="JAT26811.1"/>
    <property type="molecule type" value="Transcribed_RNA"/>
</dbReference>
<feature type="domain" description="Follistatin-like" evidence="1">
    <location>
        <begin position="240"/>
        <end position="265"/>
    </location>
</feature>